<dbReference type="AlphaFoldDB" id="T0KYL5"/>
<reference evidence="8" key="1">
    <citation type="journal article" date="2013" name="Mol. Plant Microbe Interact.">
        <title>Global aspects of pacC regulation of pathogenicity genes in Colletotrichum gloeosporioides as revealed by transcriptome analysis.</title>
        <authorList>
            <person name="Alkan N."/>
            <person name="Meng X."/>
            <person name="Friedlander G."/>
            <person name="Reuveni E."/>
            <person name="Sukno S."/>
            <person name="Sherman A."/>
            <person name="Thon M."/>
            <person name="Fluhr R."/>
            <person name="Prusky D."/>
        </authorList>
    </citation>
    <scope>NUCLEOTIDE SEQUENCE [LARGE SCALE GENOMIC DNA]</scope>
    <source>
        <strain evidence="8">Cg-14</strain>
    </source>
</reference>
<feature type="transmembrane region" description="Helical" evidence="5">
    <location>
        <begin position="167"/>
        <end position="185"/>
    </location>
</feature>
<comment type="caution">
    <text evidence="7">The sequence shown here is derived from an EMBL/GenBank/DDBJ whole genome shotgun (WGS) entry which is preliminary data.</text>
</comment>
<feature type="transmembrane region" description="Helical" evidence="5">
    <location>
        <begin position="253"/>
        <end position="275"/>
    </location>
</feature>
<dbReference type="PROSITE" id="PS50850">
    <property type="entry name" value="MFS"/>
    <property type="match status" value="1"/>
</dbReference>
<feature type="transmembrane region" description="Helical" evidence="5">
    <location>
        <begin position="504"/>
        <end position="524"/>
    </location>
</feature>
<feature type="transmembrane region" description="Helical" evidence="5">
    <location>
        <begin position="99"/>
        <end position="124"/>
    </location>
</feature>
<gene>
    <name evidence="7" type="ORF">CGLO_02225</name>
</gene>
<keyword evidence="3 5" id="KW-1133">Transmembrane helix</keyword>
<dbReference type="HOGENOM" id="CLU_008455_0_1_1"/>
<evidence type="ECO:0000256" key="3">
    <source>
        <dbReference type="ARBA" id="ARBA00022989"/>
    </source>
</evidence>
<dbReference type="GO" id="GO:0022857">
    <property type="term" value="F:transmembrane transporter activity"/>
    <property type="evidence" value="ECO:0007669"/>
    <property type="project" value="InterPro"/>
</dbReference>
<dbReference type="Gene3D" id="1.20.1250.20">
    <property type="entry name" value="MFS general substrate transporter like domains"/>
    <property type="match status" value="1"/>
</dbReference>
<accession>T0KYL5</accession>
<dbReference type="SUPFAM" id="SSF103473">
    <property type="entry name" value="MFS general substrate transporter"/>
    <property type="match status" value="1"/>
</dbReference>
<feature type="transmembrane region" description="Helical" evidence="5">
    <location>
        <begin position="191"/>
        <end position="212"/>
    </location>
</feature>
<dbReference type="Proteomes" id="UP000015530">
    <property type="component" value="Unassembled WGS sequence"/>
</dbReference>
<feature type="transmembrane region" description="Helical" evidence="5">
    <location>
        <begin position="435"/>
        <end position="455"/>
    </location>
</feature>
<feature type="domain" description="Major facilitator superfamily (MFS) profile" evidence="6">
    <location>
        <begin position="98"/>
        <end position="528"/>
    </location>
</feature>
<sequence length="552" mass="61118">MGKKRENARVQYWYFDGSPFSRSEAASVFLFNRLPRKMIMIETSSSEELVVEKSKLAVRETDESAILARYGVERQTDGLINWQRDCKTHPRNWTLSRKAFDTVIIIFFEFYTTVISTTGAVAAAEAGPEYGLSRQASLVGFTLMYQLGQAVAGFLIPPFSELYGRRIPYLVSCAAFCFSCLLTGVSRSSSAVYVGRFVAGLASAVPSVVIAGSVEDMFNTKRRVWIIVLWNAGAVIGLCMGPVYAAYISDALGWRWIFNSAAIVTGALSVALFGIRESRPSLLLGRIIRDIRKETEVQDLSWHNPDEAPDWRALVQISVVRPARILITEPLVIMVALISASSWSMIYLFTEALTIVYVSLGFTRTQASLPFLAIAVGVLFTFLPRLWDMKVVRDCQRKQVPVQPEDKIMGFAFAAPAQAIGLVWFAWTIPPLVGGVHWIVPTMSLVLVGFAANETSHTLSGYLADSYLLYSASAFSGLALVRAVASGLMPLVAHEMYGALNANYAGTVLAGLAAVFCITPWIFFRFSKRLRQRSPFARFSLETHYRTNVEAN</sequence>
<feature type="transmembrane region" description="Helical" evidence="5">
    <location>
        <begin position="369"/>
        <end position="387"/>
    </location>
</feature>
<evidence type="ECO:0000256" key="4">
    <source>
        <dbReference type="ARBA" id="ARBA00023136"/>
    </source>
</evidence>
<dbReference type="Pfam" id="PF07690">
    <property type="entry name" value="MFS_1"/>
    <property type="match status" value="1"/>
</dbReference>
<dbReference type="PANTHER" id="PTHR23502">
    <property type="entry name" value="MAJOR FACILITATOR SUPERFAMILY"/>
    <property type="match status" value="1"/>
</dbReference>
<evidence type="ECO:0000256" key="1">
    <source>
        <dbReference type="ARBA" id="ARBA00004141"/>
    </source>
</evidence>
<feature type="transmembrane region" description="Helical" evidence="5">
    <location>
        <begin position="467"/>
        <end position="492"/>
    </location>
</feature>
<dbReference type="InterPro" id="IPR036259">
    <property type="entry name" value="MFS_trans_sf"/>
</dbReference>
<evidence type="ECO:0000313" key="8">
    <source>
        <dbReference type="Proteomes" id="UP000015530"/>
    </source>
</evidence>
<evidence type="ECO:0000256" key="2">
    <source>
        <dbReference type="ARBA" id="ARBA00022692"/>
    </source>
</evidence>
<name>T0KYL5_COLGC</name>
<dbReference type="PANTHER" id="PTHR23502:SF157">
    <property type="entry name" value="MAJOR FACILITATOR SUPERFAMILY (MFS) PROFILE DOMAIN-CONTAINING PROTEIN-RELATED"/>
    <property type="match status" value="1"/>
</dbReference>
<keyword evidence="4 5" id="KW-0472">Membrane</keyword>
<dbReference type="InterPro" id="IPR020846">
    <property type="entry name" value="MFS_dom"/>
</dbReference>
<evidence type="ECO:0000256" key="5">
    <source>
        <dbReference type="SAM" id="Phobius"/>
    </source>
</evidence>
<dbReference type="eggNOG" id="KOG0255">
    <property type="taxonomic scope" value="Eukaryota"/>
</dbReference>
<dbReference type="STRING" id="1237896.T0KYL5"/>
<organism evidence="7 8">
    <name type="scientific">Colletotrichum gloeosporioides (strain Cg-14)</name>
    <name type="common">Anthracnose fungus</name>
    <name type="synonym">Glomerella cingulata</name>
    <dbReference type="NCBI Taxonomy" id="1237896"/>
    <lineage>
        <taxon>Eukaryota</taxon>
        <taxon>Fungi</taxon>
        <taxon>Dikarya</taxon>
        <taxon>Ascomycota</taxon>
        <taxon>Pezizomycotina</taxon>
        <taxon>Sordariomycetes</taxon>
        <taxon>Hypocreomycetidae</taxon>
        <taxon>Glomerellales</taxon>
        <taxon>Glomerellaceae</taxon>
        <taxon>Colletotrichum</taxon>
        <taxon>Colletotrichum gloeosporioides species complex</taxon>
    </lineage>
</organism>
<feature type="transmembrane region" description="Helical" evidence="5">
    <location>
        <begin position="331"/>
        <end position="349"/>
    </location>
</feature>
<dbReference type="InterPro" id="IPR011701">
    <property type="entry name" value="MFS"/>
</dbReference>
<keyword evidence="2 5" id="KW-0812">Transmembrane</keyword>
<protein>
    <submittedName>
        <fullName evidence="7">Major facilitator superfamily transporter</fullName>
    </submittedName>
</protein>
<evidence type="ECO:0000259" key="6">
    <source>
        <dbReference type="PROSITE" id="PS50850"/>
    </source>
</evidence>
<feature type="transmembrane region" description="Helical" evidence="5">
    <location>
        <begin position="408"/>
        <end position="429"/>
    </location>
</feature>
<comment type="subcellular location">
    <subcellularLocation>
        <location evidence="1">Membrane</location>
        <topology evidence="1">Multi-pass membrane protein</topology>
    </subcellularLocation>
</comment>
<dbReference type="OMA" id="ARYSWEI"/>
<feature type="transmembrane region" description="Helical" evidence="5">
    <location>
        <begin position="224"/>
        <end position="247"/>
    </location>
</feature>
<dbReference type="OrthoDB" id="5410178at2759"/>
<feature type="transmembrane region" description="Helical" evidence="5">
    <location>
        <begin position="136"/>
        <end position="155"/>
    </location>
</feature>
<dbReference type="GO" id="GO:0016020">
    <property type="term" value="C:membrane"/>
    <property type="evidence" value="ECO:0007669"/>
    <property type="project" value="UniProtKB-SubCell"/>
</dbReference>
<dbReference type="EMBL" id="AMYD01000451">
    <property type="protein sequence ID" value="EQB57623.1"/>
    <property type="molecule type" value="Genomic_DNA"/>
</dbReference>
<proteinExistence type="predicted"/>
<evidence type="ECO:0000313" key="7">
    <source>
        <dbReference type="EMBL" id="EQB57623.1"/>
    </source>
</evidence>